<protein>
    <submittedName>
        <fullName evidence="1">Uncharacterized protein</fullName>
    </submittedName>
</protein>
<dbReference type="EMBL" id="MU274923">
    <property type="protein sequence ID" value="KAI0086498.1"/>
    <property type="molecule type" value="Genomic_DNA"/>
</dbReference>
<evidence type="ECO:0000313" key="1">
    <source>
        <dbReference type="EMBL" id="KAI0086498.1"/>
    </source>
</evidence>
<accession>A0ACB8TWV4</accession>
<dbReference type="Proteomes" id="UP001055072">
    <property type="component" value="Unassembled WGS sequence"/>
</dbReference>
<proteinExistence type="predicted"/>
<comment type="caution">
    <text evidence="1">The sequence shown here is derived from an EMBL/GenBank/DDBJ whole genome shotgun (WGS) entry which is preliminary data.</text>
</comment>
<organism evidence="1 2">
    <name type="scientific">Irpex rosettiformis</name>
    <dbReference type="NCBI Taxonomy" id="378272"/>
    <lineage>
        <taxon>Eukaryota</taxon>
        <taxon>Fungi</taxon>
        <taxon>Dikarya</taxon>
        <taxon>Basidiomycota</taxon>
        <taxon>Agaricomycotina</taxon>
        <taxon>Agaricomycetes</taxon>
        <taxon>Polyporales</taxon>
        <taxon>Irpicaceae</taxon>
        <taxon>Irpex</taxon>
    </lineage>
</organism>
<evidence type="ECO:0000313" key="2">
    <source>
        <dbReference type="Proteomes" id="UP001055072"/>
    </source>
</evidence>
<keyword evidence="2" id="KW-1185">Reference proteome</keyword>
<gene>
    <name evidence="1" type="ORF">BDY19DRAFT_960226</name>
</gene>
<name>A0ACB8TWV4_9APHY</name>
<reference evidence="1" key="1">
    <citation type="journal article" date="2021" name="Environ. Microbiol.">
        <title>Gene family expansions and transcriptome signatures uncover fungal adaptations to wood decay.</title>
        <authorList>
            <person name="Hage H."/>
            <person name="Miyauchi S."/>
            <person name="Viragh M."/>
            <person name="Drula E."/>
            <person name="Min B."/>
            <person name="Chaduli D."/>
            <person name="Navarro D."/>
            <person name="Favel A."/>
            <person name="Norest M."/>
            <person name="Lesage-Meessen L."/>
            <person name="Balint B."/>
            <person name="Merenyi Z."/>
            <person name="de Eugenio L."/>
            <person name="Morin E."/>
            <person name="Martinez A.T."/>
            <person name="Baldrian P."/>
            <person name="Stursova M."/>
            <person name="Martinez M.J."/>
            <person name="Novotny C."/>
            <person name="Magnuson J.K."/>
            <person name="Spatafora J.W."/>
            <person name="Maurice S."/>
            <person name="Pangilinan J."/>
            <person name="Andreopoulos W."/>
            <person name="LaButti K."/>
            <person name="Hundley H."/>
            <person name="Na H."/>
            <person name="Kuo A."/>
            <person name="Barry K."/>
            <person name="Lipzen A."/>
            <person name="Henrissat B."/>
            <person name="Riley R."/>
            <person name="Ahrendt S."/>
            <person name="Nagy L.G."/>
            <person name="Grigoriev I.V."/>
            <person name="Martin F."/>
            <person name="Rosso M.N."/>
        </authorList>
    </citation>
    <scope>NUCLEOTIDE SEQUENCE</scope>
    <source>
        <strain evidence="1">CBS 384.51</strain>
    </source>
</reference>
<sequence>MTTRPRSLSMGDLMGSRGYRMPEPLHMMYSRRLGSIMARAADSSREAFTVFLANLPKMSEKELVASGHADSSCPICLNPFSAILTEEEMALAMDTPAHAIEDLGVTRLGTCGHVFCAKDIRNWVLQGHNSCPFCRSVLINLPPTDSDAALAEEVSVLQRQMHASLAAFGNTAGNLVPLTPEQVASLRSAIMLLQQGDGLENLEFTLPGAEPIQVEAHRLDGHDDVYDDDRESFGGMYS</sequence>